<protein>
    <submittedName>
        <fullName evidence="1">Uncharacterized protein</fullName>
    </submittedName>
</protein>
<evidence type="ECO:0000313" key="2">
    <source>
        <dbReference type="Proteomes" id="UP000447434"/>
    </source>
</evidence>
<keyword evidence="2" id="KW-1185">Reference proteome</keyword>
<proteinExistence type="predicted"/>
<organism evidence="1 2">
    <name type="scientific">Lupinus albus</name>
    <name type="common">White lupine</name>
    <name type="synonym">Lupinus termis</name>
    <dbReference type="NCBI Taxonomy" id="3870"/>
    <lineage>
        <taxon>Eukaryota</taxon>
        <taxon>Viridiplantae</taxon>
        <taxon>Streptophyta</taxon>
        <taxon>Embryophyta</taxon>
        <taxon>Tracheophyta</taxon>
        <taxon>Spermatophyta</taxon>
        <taxon>Magnoliopsida</taxon>
        <taxon>eudicotyledons</taxon>
        <taxon>Gunneridae</taxon>
        <taxon>Pentapetalae</taxon>
        <taxon>rosids</taxon>
        <taxon>fabids</taxon>
        <taxon>Fabales</taxon>
        <taxon>Fabaceae</taxon>
        <taxon>Papilionoideae</taxon>
        <taxon>50 kb inversion clade</taxon>
        <taxon>genistoids sensu lato</taxon>
        <taxon>core genistoids</taxon>
        <taxon>Genisteae</taxon>
        <taxon>Lupinus</taxon>
    </lineage>
</organism>
<accession>A0A6A4Q3B8</accession>
<comment type="caution">
    <text evidence="1">The sequence shown here is derived from an EMBL/GenBank/DDBJ whole genome shotgun (WGS) entry which is preliminary data.</text>
</comment>
<dbReference type="EMBL" id="WOCE01000008">
    <property type="protein sequence ID" value="KAE9608351.1"/>
    <property type="molecule type" value="Genomic_DNA"/>
</dbReference>
<name>A0A6A4Q3B8_LUPAL</name>
<evidence type="ECO:0000313" key="1">
    <source>
        <dbReference type="EMBL" id="KAE9608351.1"/>
    </source>
</evidence>
<dbReference type="AlphaFoldDB" id="A0A6A4Q3B8"/>
<dbReference type="Proteomes" id="UP000447434">
    <property type="component" value="Chromosome 8"/>
</dbReference>
<reference evidence="2" key="1">
    <citation type="journal article" date="2020" name="Nat. Commun.">
        <title>Genome sequence of the cluster root forming white lupin.</title>
        <authorList>
            <person name="Hufnagel B."/>
            <person name="Marques A."/>
            <person name="Soriano A."/>
            <person name="Marques L."/>
            <person name="Divol F."/>
            <person name="Doumas P."/>
            <person name="Sallet E."/>
            <person name="Mancinotti D."/>
            <person name="Carrere S."/>
            <person name="Marande W."/>
            <person name="Arribat S."/>
            <person name="Keller J."/>
            <person name="Huneau C."/>
            <person name="Blein T."/>
            <person name="Aime D."/>
            <person name="Laguerre M."/>
            <person name="Taylor J."/>
            <person name="Schubert V."/>
            <person name="Nelson M."/>
            <person name="Geu-Flores F."/>
            <person name="Crespi M."/>
            <person name="Gallardo-Guerrero K."/>
            <person name="Delaux P.-M."/>
            <person name="Salse J."/>
            <person name="Berges H."/>
            <person name="Guyot R."/>
            <person name="Gouzy J."/>
            <person name="Peret B."/>
        </authorList>
    </citation>
    <scope>NUCLEOTIDE SEQUENCE [LARGE SCALE GENOMIC DNA]</scope>
    <source>
        <strain evidence="2">cv. Amiga</strain>
    </source>
</reference>
<sequence length="64" mass="7094">MPDWLIGKSTIQKVCQTTDGDLATKREDESNSEHTSSGLSCSLAISHLSQWFSTFISLSFLMLL</sequence>
<gene>
    <name evidence="1" type="ORF">Lalb_Chr08g0234581</name>
</gene>